<dbReference type="Gene3D" id="3.30.420.40">
    <property type="match status" value="2"/>
</dbReference>
<dbReference type="OrthoDB" id="8595273at2"/>
<dbReference type="GO" id="GO:0019262">
    <property type="term" value="P:N-acetylneuraminate catabolic process"/>
    <property type="evidence" value="ECO:0007669"/>
    <property type="project" value="TreeGrafter"/>
</dbReference>
<dbReference type="PANTHER" id="PTHR18964:SF169">
    <property type="entry name" value="N-ACETYLMANNOSAMINE KINASE"/>
    <property type="match status" value="1"/>
</dbReference>
<evidence type="ECO:0000313" key="3">
    <source>
        <dbReference type="Proteomes" id="UP000289411"/>
    </source>
</evidence>
<dbReference type="Proteomes" id="UP000289411">
    <property type="component" value="Unassembled WGS sequence"/>
</dbReference>
<gene>
    <name evidence="2" type="ORF">D3272_18830</name>
</gene>
<dbReference type="GO" id="GO:0009384">
    <property type="term" value="F:N-acylmannosamine kinase activity"/>
    <property type="evidence" value="ECO:0007669"/>
    <property type="project" value="TreeGrafter"/>
</dbReference>
<proteinExistence type="predicted"/>
<dbReference type="RefSeq" id="WP_129220755.1">
    <property type="nucleotide sequence ID" value="NZ_QYBC01000016.1"/>
</dbReference>
<dbReference type="InterPro" id="IPR000600">
    <property type="entry name" value="ROK"/>
</dbReference>
<sequence>MSVVDARPEPHRPGPAAGPDDRIVSPGGRRALDLLFRRGVLSQAEVTRALDLSQPTVARLIQGFERDGMVVLSRRTTERPGNPSVDVRLAPGFAYSFGAGLMGDLVSLNLMDFSGAVVGSRRAAMRSMGRAAVLDRLTAFHGELVAEHGIDPRRVVGLGVGVSGFFVGEGRRLDPPASLDDWGLSETAPIFEEALGLPVTVQNAAATAAIAESLFGVGRTCPDFAYLHLSNGFGGGIISGGRLFPGAHGNAGAFGGIWTAAGLGYPSLDRMLHLVGAAGGTFPSVEPMLAAVGVDTPGVEAWLAEAERAFTMLCAFLAHALDPAAIVIGGRLPPPIAGALAARIRIPAATERRMRPPPLPVVRTSEVPGDAASLGAAAMPLQATFLA</sequence>
<dbReference type="Gene3D" id="1.10.10.10">
    <property type="entry name" value="Winged helix-like DNA-binding domain superfamily/Winged helix DNA-binding domain"/>
    <property type="match status" value="1"/>
</dbReference>
<feature type="region of interest" description="Disordered" evidence="1">
    <location>
        <begin position="1"/>
        <end position="24"/>
    </location>
</feature>
<evidence type="ECO:0000313" key="2">
    <source>
        <dbReference type="EMBL" id="RYB03116.1"/>
    </source>
</evidence>
<evidence type="ECO:0000256" key="1">
    <source>
        <dbReference type="SAM" id="MobiDB-lite"/>
    </source>
</evidence>
<comment type="caution">
    <text evidence="2">The sequence shown here is derived from an EMBL/GenBank/DDBJ whole genome shotgun (WGS) entry which is preliminary data.</text>
</comment>
<reference evidence="2 3" key="1">
    <citation type="submission" date="2018-09" db="EMBL/GenBank/DDBJ databases">
        <authorList>
            <person name="Grouzdev D.S."/>
            <person name="Krutkina M.S."/>
        </authorList>
    </citation>
    <scope>NUCLEOTIDE SEQUENCE [LARGE SCALE GENOMIC DNA]</scope>
    <source>
        <strain evidence="2 3">RmlP001</strain>
    </source>
</reference>
<keyword evidence="3" id="KW-1185">Reference proteome</keyword>
<accession>A0A4Q2R946</accession>
<dbReference type="EMBL" id="QYBC01000016">
    <property type="protein sequence ID" value="RYB03116.1"/>
    <property type="molecule type" value="Genomic_DNA"/>
</dbReference>
<dbReference type="AlphaFoldDB" id="A0A4Q2R946"/>
<name>A0A4Q2R946_9HYPH</name>
<dbReference type="InterPro" id="IPR036390">
    <property type="entry name" value="WH_DNA-bd_sf"/>
</dbReference>
<dbReference type="InterPro" id="IPR036388">
    <property type="entry name" value="WH-like_DNA-bd_sf"/>
</dbReference>
<dbReference type="InterPro" id="IPR043129">
    <property type="entry name" value="ATPase_NBD"/>
</dbReference>
<dbReference type="PANTHER" id="PTHR18964">
    <property type="entry name" value="ROK (REPRESSOR, ORF, KINASE) FAMILY"/>
    <property type="match status" value="1"/>
</dbReference>
<dbReference type="SUPFAM" id="SSF46785">
    <property type="entry name" value="Winged helix' DNA-binding domain"/>
    <property type="match status" value="1"/>
</dbReference>
<organism evidence="2 3">
    <name type="scientific">Lichenibacterium ramalinae</name>
    <dbReference type="NCBI Taxonomy" id="2316527"/>
    <lineage>
        <taxon>Bacteria</taxon>
        <taxon>Pseudomonadati</taxon>
        <taxon>Pseudomonadota</taxon>
        <taxon>Alphaproteobacteria</taxon>
        <taxon>Hyphomicrobiales</taxon>
        <taxon>Lichenihabitantaceae</taxon>
        <taxon>Lichenibacterium</taxon>
    </lineage>
</organism>
<feature type="compositionally biased region" description="Basic and acidic residues" evidence="1">
    <location>
        <begin position="1"/>
        <end position="12"/>
    </location>
</feature>
<reference evidence="2 3" key="2">
    <citation type="submission" date="2019-02" db="EMBL/GenBank/DDBJ databases">
        <title>'Lichenibacterium ramalinii' gen. nov. sp. nov., 'Lichenibacterium minor' gen. nov. sp. nov.</title>
        <authorList>
            <person name="Pankratov T."/>
        </authorList>
    </citation>
    <scope>NUCLEOTIDE SEQUENCE [LARGE SCALE GENOMIC DNA]</scope>
    <source>
        <strain evidence="2 3">RmlP001</strain>
    </source>
</reference>
<dbReference type="Pfam" id="PF00480">
    <property type="entry name" value="ROK"/>
    <property type="match status" value="1"/>
</dbReference>
<protein>
    <submittedName>
        <fullName evidence="2">ROK family transcriptional regulator</fullName>
    </submittedName>
</protein>
<dbReference type="SUPFAM" id="SSF53067">
    <property type="entry name" value="Actin-like ATPase domain"/>
    <property type="match status" value="1"/>
</dbReference>